<evidence type="ECO:0000313" key="2">
    <source>
        <dbReference type="Proteomes" id="UP000317863"/>
    </source>
</evidence>
<accession>A0A544QUW2</accession>
<dbReference type="Proteomes" id="UP000317863">
    <property type="component" value="Unassembled WGS sequence"/>
</dbReference>
<keyword evidence="2" id="KW-1185">Reference proteome</keyword>
<name>A0A544QUW2_9FIRM</name>
<gene>
    <name evidence="1" type="ORF">EXD82_06700</name>
</gene>
<dbReference type="RefSeq" id="WP_142536147.1">
    <property type="nucleotide sequence ID" value="NZ_SGJB01000010.1"/>
</dbReference>
<organism evidence="1 2">
    <name type="scientific">Peptacetobacter hominis</name>
    <dbReference type="NCBI Taxonomy" id="2743610"/>
    <lineage>
        <taxon>Bacteria</taxon>
        <taxon>Bacillati</taxon>
        <taxon>Bacillota</taxon>
        <taxon>Clostridia</taxon>
        <taxon>Peptostreptococcales</taxon>
        <taxon>Peptostreptococcaceae</taxon>
        <taxon>Peptacetobacter</taxon>
    </lineage>
</organism>
<dbReference type="OrthoDB" id="1744300at2"/>
<protein>
    <submittedName>
        <fullName evidence="1">DUF3798 domain-containing protein</fullName>
    </submittedName>
</protein>
<dbReference type="Pfam" id="PF12683">
    <property type="entry name" value="DUF3798"/>
    <property type="match status" value="1"/>
</dbReference>
<sequence>MKNKIIMSLLGISIIFMSTGFNIKAEDKEDLEVKVAIVTEPSKEDPMGFSAADYISNAYKQRKINNVSNDTVEHIILPYDFDKNSAKTEKTMEKIYSDSEIDAVVFTTKKSGITSYVKELEEKRKDIITLSADVGEDYQTLVDAFDLNYISDNRLDGRKTVQLAKEMGAEAFILYYTADELKNEDVSVKISQIESECEKQKIELVKTEIPSGDIYRMKKYVSEDINKKIDEYGEDINIYTTNKEVDDVILKRGIKSGLIISEVSDGCLLDELNEMYRIYRRTWDKGDYKGNTKYITDSSLKYEMSGRLGGILMQNDTLAVYAATDIAIALKEEGADISRAYNSYFLETSLNVKEGMTAEFSNVIAGNPSLKMISVDQVIY</sequence>
<comment type="caution">
    <text evidence="1">The sequence shown here is derived from an EMBL/GenBank/DDBJ whole genome shotgun (WGS) entry which is preliminary data.</text>
</comment>
<reference evidence="1 2" key="1">
    <citation type="submission" date="2019-02" db="EMBL/GenBank/DDBJ databases">
        <title>Peptostreptococcaceae bacterium ZHW00191 nov., a new bacterium isolated from the human gut.</title>
        <authorList>
            <person name="Zhou H.-W."/>
            <person name="Chen X.-J."/>
        </authorList>
    </citation>
    <scope>NUCLEOTIDE SEQUENCE [LARGE SCALE GENOMIC DNA]</scope>
    <source>
        <strain evidence="1 2">ZHW00191</strain>
    </source>
</reference>
<dbReference type="EMBL" id="SGJB01000010">
    <property type="protein sequence ID" value="TQQ84488.1"/>
    <property type="molecule type" value="Genomic_DNA"/>
</dbReference>
<dbReference type="InterPro" id="IPR024258">
    <property type="entry name" value="DUF3798"/>
</dbReference>
<dbReference type="AlphaFoldDB" id="A0A544QUW2"/>
<dbReference type="Gene3D" id="3.40.50.11400">
    <property type="match status" value="1"/>
</dbReference>
<dbReference type="Gene3D" id="3.40.50.11390">
    <property type="match status" value="1"/>
</dbReference>
<proteinExistence type="predicted"/>
<evidence type="ECO:0000313" key="1">
    <source>
        <dbReference type="EMBL" id="TQQ84488.1"/>
    </source>
</evidence>